<dbReference type="PANTHER" id="PTHR47245:SF2">
    <property type="entry name" value="PEPTIDYL-PROLYL CIS-TRANS ISOMERASE HP_0175-RELATED"/>
    <property type="match status" value="1"/>
</dbReference>
<dbReference type="InterPro" id="IPR046357">
    <property type="entry name" value="PPIase_dom_sf"/>
</dbReference>
<dbReference type="PROSITE" id="PS50198">
    <property type="entry name" value="PPIC_PPIASE_2"/>
    <property type="match status" value="1"/>
</dbReference>
<dbReference type="EMBL" id="BARU01023701">
    <property type="protein sequence ID" value="GAH56210.1"/>
    <property type="molecule type" value="Genomic_DNA"/>
</dbReference>
<gene>
    <name evidence="2" type="ORF">S03H2_38442</name>
</gene>
<dbReference type="SUPFAM" id="SSF54534">
    <property type="entry name" value="FKBP-like"/>
    <property type="match status" value="1"/>
</dbReference>
<dbReference type="Gene3D" id="3.10.50.40">
    <property type="match status" value="1"/>
</dbReference>
<dbReference type="GO" id="GO:0003755">
    <property type="term" value="F:peptidyl-prolyl cis-trans isomerase activity"/>
    <property type="evidence" value="ECO:0007669"/>
    <property type="project" value="InterPro"/>
</dbReference>
<evidence type="ECO:0000259" key="1">
    <source>
        <dbReference type="PROSITE" id="PS50198"/>
    </source>
</evidence>
<protein>
    <recommendedName>
        <fullName evidence="1">PpiC domain-containing protein</fullName>
    </recommendedName>
</protein>
<organism evidence="2">
    <name type="scientific">marine sediment metagenome</name>
    <dbReference type="NCBI Taxonomy" id="412755"/>
    <lineage>
        <taxon>unclassified sequences</taxon>
        <taxon>metagenomes</taxon>
        <taxon>ecological metagenomes</taxon>
    </lineage>
</organism>
<dbReference type="Pfam" id="PF00639">
    <property type="entry name" value="Rotamase"/>
    <property type="match status" value="1"/>
</dbReference>
<dbReference type="InterPro" id="IPR000297">
    <property type="entry name" value="PPIase_PpiC"/>
</dbReference>
<dbReference type="InterPro" id="IPR050245">
    <property type="entry name" value="PrsA_foldase"/>
</dbReference>
<proteinExistence type="predicted"/>
<dbReference type="InterPro" id="IPR027304">
    <property type="entry name" value="Trigger_fact/SurA_dom_sf"/>
</dbReference>
<name>X1HGL6_9ZZZZ</name>
<accession>X1HGL6</accession>
<reference evidence="2" key="1">
    <citation type="journal article" date="2014" name="Front. Microbiol.">
        <title>High frequency of phylogenetically diverse reductive dehalogenase-homologous genes in deep subseafloor sedimentary metagenomes.</title>
        <authorList>
            <person name="Kawai M."/>
            <person name="Futagami T."/>
            <person name="Toyoda A."/>
            <person name="Takaki Y."/>
            <person name="Nishi S."/>
            <person name="Hori S."/>
            <person name="Arai W."/>
            <person name="Tsubouchi T."/>
            <person name="Morono Y."/>
            <person name="Uchiyama I."/>
            <person name="Ito T."/>
            <person name="Fujiyama A."/>
            <person name="Inagaki F."/>
            <person name="Takami H."/>
        </authorList>
    </citation>
    <scope>NUCLEOTIDE SEQUENCE</scope>
    <source>
        <strain evidence="2">Expedition CK06-06</strain>
    </source>
</reference>
<sequence length="220" mass="25105">TSTTETNPEDIETVLPPETILASFEGQTITLGEFNQLWEEVPEEYKLQLDKNMILDQVISEKLLIQEAKNMGLGEDKDVLEQIKKMTEQILVQALIEREILNKLKVNDEEVLEYYEQNKDSFTEKEQVHLYNILLETEEEAQDILEQLKAGGDFSEIAKEKSTGPSAAQGGDLGYLTKGTIIPEIEEVVFALELEELSEVIKTDFGFHILKITEKKTRNR</sequence>
<dbReference type="PANTHER" id="PTHR47245">
    <property type="entry name" value="PEPTIDYLPROLYL ISOMERASE"/>
    <property type="match status" value="1"/>
</dbReference>
<dbReference type="Gene3D" id="1.10.4030.10">
    <property type="entry name" value="Porin chaperone SurA, peptide-binding domain"/>
    <property type="match status" value="1"/>
</dbReference>
<feature type="domain" description="PpiC" evidence="1">
    <location>
        <begin position="125"/>
        <end position="214"/>
    </location>
</feature>
<comment type="caution">
    <text evidence="2">The sequence shown here is derived from an EMBL/GenBank/DDBJ whole genome shotgun (WGS) entry which is preliminary data.</text>
</comment>
<dbReference type="AlphaFoldDB" id="X1HGL6"/>
<evidence type="ECO:0000313" key="2">
    <source>
        <dbReference type="EMBL" id="GAH56210.1"/>
    </source>
</evidence>
<feature type="non-terminal residue" evidence="2">
    <location>
        <position position="1"/>
    </location>
</feature>
<dbReference type="SUPFAM" id="SSF109998">
    <property type="entry name" value="Triger factor/SurA peptide-binding domain-like"/>
    <property type="match status" value="1"/>
</dbReference>